<dbReference type="PANTHER" id="PTHR47964:SF1">
    <property type="entry name" value="ATP-DEPENDENT DNA HELICASE HOMOLOG RECG, CHLOROPLASTIC"/>
    <property type="match status" value="1"/>
</dbReference>
<dbReference type="CDD" id="cd04488">
    <property type="entry name" value="RecG_wedge_OBF"/>
    <property type="match status" value="1"/>
</dbReference>
<dbReference type="Gene3D" id="2.40.50.140">
    <property type="entry name" value="Nucleic acid-binding proteins"/>
    <property type="match status" value="1"/>
</dbReference>
<dbReference type="InterPro" id="IPR047112">
    <property type="entry name" value="RecG/Mfd"/>
</dbReference>
<name>A0ABZ2SKV0_9ENTE</name>
<feature type="domain" description="RecG wedge" evidence="3">
    <location>
        <begin position="8"/>
        <end position="157"/>
    </location>
</feature>
<dbReference type="GO" id="GO:0004386">
    <property type="term" value="F:helicase activity"/>
    <property type="evidence" value="ECO:0007669"/>
    <property type="project" value="UniProtKB-KW"/>
</dbReference>
<evidence type="ECO:0000313" key="5">
    <source>
        <dbReference type="Proteomes" id="UP000664701"/>
    </source>
</evidence>
<dbReference type="PANTHER" id="PTHR47964">
    <property type="entry name" value="ATP-DEPENDENT DNA HELICASE HOMOLOG RECG, CHLOROPLASTIC"/>
    <property type="match status" value="1"/>
</dbReference>
<sequence>MLQESVRVLAGVGEKRAQDLADLGIDTVGDLMAYYPFRYDDIQERRLTEIQDQEKVTIKGLVVSPPVVSRFGYKKTRLQFRMMQDRDVFSVSFFNQPYLKDKIVVSEDIAVYGKWDAKRKTLTGMKILGSNSEGDFAPIYHVNKAIRQTTLIDLITKAFDQFGEAIEENLPVSLIDKYRLLSKKKQCMQCTFH</sequence>
<evidence type="ECO:0000313" key="4">
    <source>
        <dbReference type="EMBL" id="WYJ76132.1"/>
    </source>
</evidence>
<gene>
    <name evidence="4" type="ORF">DOK78_000749</name>
</gene>
<evidence type="ECO:0000256" key="2">
    <source>
        <dbReference type="ARBA" id="ARBA00022806"/>
    </source>
</evidence>
<protein>
    <submittedName>
        <fullName evidence="4">ATP-dependent DNA helicase RecG</fullName>
    </submittedName>
</protein>
<dbReference type="SUPFAM" id="SSF50249">
    <property type="entry name" value="Nucleic acid-binding proteins"/>
    <property type="match status" value="1"/>
</dbReference>
<dbReference type="Proteomes" id="UP000664701">
    <property type="component" value="Chromosome"/>
</dbReference>
<keyword evidence="2 4" id="KW-0347">Helicase</keyword>
<dbReference type="InterPro" id="IPR033454">
    <property type="entry name" value="RecG_wedge"/>
</dbReference>
<keyword evidence="5" id="KW-1185">Reference proteome</keyword>
<evidence type="ECO:0000256" key="1">
    <source>
        <dbReference type="ARBA" id="ARBA00022801"/>
    </source>
</evidence>
<proteinExistence type="predicted"/>
<dbReference type="EMBL" id="CP147251">
    <property type="protein sequence ID" value="WYJ76132.1"/>
    <property type="molecule type" value="Genomic_DNA"/>
</dbReference>
<keyword evidence="2 4" id="KW-0067">ATP-binding</keyword>
<dbReference type="Pfam" id="PF17191">
    <property type="entry name" value="RecG_wedge"/>
    <property type="match status" value="1"/>
</dbReference>
<keyword evidence="1" id="KW-0378">Hydrolase</keyword>
<dbReference type="InterPro" id="IPR012340">
    <property type="entry name" value="NA-bd_OB-fold"/>
</dbReference>
<organism evidence="4 5">
    <name type="scientific">Candidatus Enterococcus lowellii</name>
    <dbReference type="NCBI Taxonomy" id="2230877"/>
    <lineage>
        <taxon>Bacteria</taxon>
        <taxon>Bacillati</taxon>
        <taxon>Bacillota</taxon>
        <taxon>Bacilli</taxon>
        <taxon>Lactobacillales</taxon>
        <taxon>Enterococcaceae</taxon>
        <taxon>Enterococcus</taxon>
    </lineage>
</organism>
<accession>A0ABZ2SKV0</accession>
<dbReference type="Gene3D" id="1.10.150.20">
    <property type="entry name" value="5' to 3' exonuclease, C-terminal subdomain"/>
    <property type="match status" value="1"/>
</dbReference>
<keyword evidence="2 4" id="KW-0547">Nucleotide-binding</keyword>
<reference evidence="4 5" key="1">
    <citation type="submission" date="2024-03" db="EMBL/GenBank/DDBJ databases">
        <title>The Genome Sequence of Enterococcus sp. DIV2402.</title>
        <authorList>
            <consortium name="The Broad Institute Genomics Platform"/>
            <consortium name="The Broad Institute Microbial Omics Core"/>
            <consortium name="The Broad Institute Genomic Center for Infectious Diseases"/>
            <person name="Earl A."/>
            <person name="Manson A."/>
            <person name="Gilmore M."/>
            <person name="Schwartman J."/>
            <person name="Shea T."/>
            <person name="Abouelleil A."/>
            <person name="Cao P."/>
            <person name="Chapman S."/>
            <person name="Cusick C."/>
            <person name="Young S."/>
            <person name="Neafsey D."/>
            <person name="Nusbaum C."/>
            <person name="Birren B."/>
        </authorList>
    </citation>
    <scope>NUCLEOTIDE SEQUENCE [LARGE SCALE GENOMIC DNA]</scope>
    <source>
        <strain evidence="4 5">DIV2402</strain>
    </source>
</reference>
<evidence type="ECO:0000259" key="3">
    <source>
        <dbReference type="Pfam" id="PF17191"/>
    </source>
</evidence>